<accession>A0A8T1D1H7</accession>
<dbReference type="Proteomes" id="UP000736787">
    <property type="component" value="Unassembled WGS sequence"/>
</dbReference>
<comment type="caution">
    <text evidence="1">The sequence shown here is derived from an EMBL/GenBank/DDBJ whole genome shotgun (WGS) entry which is preliminary data.</text>
</comment>
<dbReference type="AlphaFoldDB" id="A0A8T1D1H7"/>
<reference evidence="1" key="1">
    <citation type="submission" date="2018-10" db="EMBL/GenBank/DDBJ databases">
        <title>Effector identification in a new, highly contiguous assembly of the strawberry crown rot pathogen Phytophthora cactorum.</title>
        <authorList>
            <person name="Armitage A.D."/>
            <person name="Nellist C.F."/>
            <person name="Bates H."/>
            <person name="Vickerstaff R.J."/>
            <person name="Harrison R.J."/>
        </authorList>
    </citation>
    <scope>NUCLEOTIDE SEQUENCE</scope>
    <source>
        <strain evidence="1">4040</strain>
    </source>
</reference>
<evidence type="ECO:0000313" key="1">
    <source>
        <dbReference type="EMBL" id="KAG2933763.1"/>
    </source>
</evidence>
<evidence type="ECO:0000313" key="2">
    <source>
        <dbReference type="Proteomes" id="UP000736787"/>
    </source>
</evidence>
<gene>
    <name evidence="1" type="ORF">PC117_g12794</name>
</gene>
<name>A0A8T1D1H7_9STRA</name>
<sequence length="73" mass="8181">MTISSLAEDILFRRSESTSFANEKKRSHSLDVGGKYATSTKCERFTTFRFLNAALTIERFSVALDDDPSRSVA</sequence>
<organism evidence="1 2">
    <name type="scientific">Phytophthora cactorum</name>
    <dbReference type="NCBI Taxonomy" id="29920"/>
    <lineage>
        <taxon>Eukaryota</taxon>
        <taxon>Sar</taxon>
        <taxon>Stramenopiles</taxon>
        <taxon>Oomycota</taxon>
        <taxon>Peronosporomycetes</taxon>
        <taxon>Peronosporales</taxon>
        <taxon>Peronosporaceae</taxon>
        <taxon>Phytophthora</taxon>
    </lineage>
</organism>
<proteinExistence type="predicted"/>
<dbReference type="EMBL" id="RCMK01000359">
    <property type="protein sequence ID" value="KAG2933763.1"/>
    <property type="molecule type" value="Genomic_DNA"/>
</dbReference>
<protein>
    <submittedName>
        <fullName evidence="1">Uncharacterized protein</fullName>
    </submittedName>
</protein>